<dbReference type="AlphaFoldDB" id="F0WU40"/>
<dbReference type="EMBL" id="FR824309">
    <property type="protein sequence ID" value="CCA24885.1"/>
    <property type="molecule type" value="Genomic_DNA"/>
</dbReference>
<accession>F0WU40</accession>
<name>F0WU40_9STRA</name>
<reference evidence="1" key="1">
    <citation type="journal article" date="2011" name="PLoS Biol.">
        <title>Gene gain and loss during evolution of obligate parasitism in the white rust pathogen of Arabidopsis thaliana.</title>
        <authorList>
            <person name="Kemen E."/>
            <person name="Gardiner A."/>
            <person name="Schultz-Larsen T."/>
            <person name="Kemen A.C."/>
            <person name="Balmuth A.L."/>
            <person name="Robert-Seilaniantz A."/>
            <person name="Bailey K."/>
            <person name="Holub E."/>
            <person name="Studholme D.J."/>
            <person name="Maclean D."/>
            <person name="Jones J.D."/>
        </authorList>
    </citation>
    <scope>NUCLEOTIDE SEQUENCE</scope>
</reference>
<sequence length="69" mass="7611">MTAISGSSAAAGLSPKKLARVHSRKATHIKVANKEVSILNEESKRSVEMHHYYGKVGSERVKWLPILLI</sequence>
<gene>
    <name evidence="1" type="primary">AlNc14C264G9863</name>
    <name evidence="1" type="ORF">ALNC14_110290</name>
</gene>
<organism evidence="1">
    <name type="scientific">Albugo laibachii Nc14</name>
    <dbReference type="NCBI Taxonomy" id="890382"/>
    <lineage>
        <taxon>Eukaryota</taxon>
        <taxon>Sar</taxon>
        <taxon>Stramenopiles</taxon>
        <taxon>Oomycota</taxon>
        <taxon>Peronosporomycetes</taxon>
        <taxon>Albuginales</taxon>
        <taxon>Albuginaceae</taxon>
        <taxon>Albugo</taxon>
    </lineage>
</organism>
<reference evidence="1" key="2">
    <citation type="submission" date="2011-02" db="EMBL/GenBank/DDBJ databases">
        <authorList>
            <person name="MacLean D."/>
        </authorList>
    </citation>
    <scope>NUCLEOTIDE SEQUENCE</scope>
</reference>
<evidence type="ECO:0000313" key="1">
    <source>
        <dbReference type="EMBL" id="CCA24885.1"/>
    </source>
</evidence>
<dbReference type="HOGENOM" id="CLU_2781172_0_0_1"/>
<proteinExistence type="predicted"/>
<protein>
    <submittedName>
        <fullName evidence="1">AlNc14C264G9863 protein</fullName>
    </submittedName>
</protein>